<evidence type="ECO:0000313" key="4">
    <source>
        <dbReference type="Proteomes" id="UP000515808"/>
    </source>
</evidence>
<dbReference type="RefSeq" id="WP_187482358.1">
    <property type="nucleotide sequence ID" value="NZ_CP060695.1"/>
</dbReference>
<accession>A0A7G9LA00</accession>
<feature type="domain" description="DUF5689" evidence="2">
    <location>
        <begin position="71"/>
        <end position="283"/>
    </location>
</feature>
<proteinExistence type="predicted"/>
<organism evidence="3 4">
    <name type="scientific">Polaribacter pectinis</name>
    <dbReference type="NCBI Taxonomy" id="2738844"/>
    <lineage>
        <taxon>Bacteria</taxon>
        <taxon>Pseudomonadati</taxon>
        <taxon>Bacteroidota</taxon>
        <taxon>Flavobacteriia</taxon>
        <taxon>Flavobacteriales</taxon>
        <taxon>Flavobacteriaceae</taxon>
    </lineage>
</organism>
<reference evidence="3 4" key="1">
    <citation type="submission" date="2020-08" db="EMBL/GenBank/DDBJ databases">
        <title>Polaribacter sp. L12M9 isolated from gut of the Korean scallop.</title>
        <authorList>
            <person name="Jeong Y.S."/>
        </authorList>
    </citation>
    <scope>NUCLEOTIDE SEQUENCE [LARGE SCALE GENOMIC DNA]</scope>
    <source>
        <strain evidence="3 4">L12M9</strain>
    </source>
</reference>
<keyword evidence="1" id="KW-0732">Signal</keyword>
<protein>
    <submittedName>
        <fullName evidence="3">Choice-of-anchor J domain-containing protein</fullName>
    </submittedName>
</protein>
<name>A0A7G9LA00_9FLAO</name>
<dbReference type="PROSITE" id="PS51257">
    <property type="entry name" value="PROKAR_LIPOPROTEIN"/>
    <property type="match status" value="1"/>
</dbReference>
<gene>
    <name evidence="3" type="ORF">H9W90_14865</name>
</gene>
<dbReference type="InterPro" id="IPR043744">
    <property type="entry name" value="DUF5689"/>
</dbReference>
<evidence type="ECO:0000259" key="2">
    <source>
        <dbReference type="Pfam" id="PF18942"/>
    </source>
</evidence>
<dbReference type="Gene3D" id="2.60.120.200">
    <property type="match status" value="1"/>
</dbReference>
<feature type="signal peptide" evidence="1">
    <location>
        <begin position="1"/>
        <end position="23"/>
    </location>
</feature>
<sequence>MKTNKIFGFLSFLMIAFSITSCVQDGDFTVPDVSVVEPNITANSSVLAIKTALQQEFNSSGDLVYTFFENEENPTYVEAYVVSSDATGNFYKKLMVQDKPENPTAGIEIIINQTSLSETFDIGRKIYIKLDGLSVSYDDGESANFISPTNGIPGKYVLGVLDGDQVDDIPSTSVAKHIFRSATVAEIVPTSIKLADITGEHISTMIQLPSAQMLKSDLTKTFAGESNDEFDGFRTVFECETEKTIQLQTSTFASFKSNLVPQGKGTFTAVLSKDFRSEFLVAIANKPSDLEFTDMDRCDPPVLDCGTGAVGGSVVLLEEDFENITTSGAITAAGWTNVNVNGGSTIYQSRSFSGNRYLQISAFRSGETPLEVWLVSPEIDLDATTDEELTFETNTGFDNGKALSTYVSSDFTGDVTTATWLRLDAVLSEGPSSGYGSFVSSGSINVSCLSGKLHVAFKYEGADNGVTTTFQVDNVKVTGK</sequence>
<dbReference type="NCBIfam" id="NF038128">
    <property type="entry name" value="choice_anch_J"/>
    <property type="match status" value="1"/>
</dbReference>
<dbReference type="EMBL" id="CP060695">
    <property type="protein sequence ID" value="QNM85449.1"/>
    <property type="molecule type" value="Genomic_DNA"/>
</dbReference>
<dbReference type="Pfam" id="PF18942">
    <property type="entry name" value="DUF5689"/>
    <property type="match status" value="1"/>
</dbReference>
<evidence type="ECO:0000256" key="1">
    <source>
        <dbReference type="SAM" id="SignalP"/>
    </source>
</evidence>
<dbReference type="KEGG" id="ppec:H9W90_14865"/>
<dbReference type="Proteomes" id="UP000515808">
    <property type="component" value="Chromosome"/>
</dbReference>
<feature type="chain" id="PRO_5028926809" evidence="1">
    <location>
        <begin position="24"/>
        <end position="480"/>
    </location>
</feature>
<keyword evidence="4" id="KW-1185">Reference proteome</keyword>
<evidence type="ECO:0000313" key="3">
    <source>
        <dbReference type="EMBL" id="QNM85449.1"/>
    </source>
</evidence>
<dbReference type="AlphaFoldDB" id="A0A7G9LA00"/>